<keyword evidence="3 6" id="KW-0863">Zinc-finger</keyword>
<dbReference type="SMART" id="SM00356">
    <property type="entry name" value="ZnF_C3H1"/>
    <property type="match status" value="2"/>
</dbReference>
<evidence type="ECO:0000313" key="10">
    <source>
        <dbReference type="EMBL" id="KAF0739290.1"/>
    </source>
</evidence>
<evidence type="ECO:0000256" key="5">
    <source>
        <dbReference type="PROSITE-ProRule" id="PRU00176"/>
    </source>
</evidence>
<organism evidence="10 11">
    <name type="scientific">Aphanomyces euteiches</name>
    <dbReference type="NCBI Taxonomy" id="100861"/>
    <lineage>
        <taxon>Eukaryota</taxon>
        <taxon>Sar</taxon>
        <taxon>Stramenopiles</taxon>
        <taxon>Oomycota</taxon>
        <taxon>Saprolegniomycetes</taxon>
        <taxon>Saprolegniales</taxon>
        <taxon>Verrucalvaceae</taxon>
        <taxon>Aphanomyces</taxon>
    </lineage>
</organism>
<dbReference type="Proteomes" id="UP000481153">
    <property type="component" value="Unassembled WGS sequence"/>
</dbReference>
<evidence type="ECO:0000313" key="11">
    <source>
        <dbReference type="Proteomes" id="UP000481153"/>
    </source>
</evidence>
<dbReference type="InterPro" id="IPR000504">
    <property type="entry name" value="RRM_dom"/>
</dbReference>
<evidence type="ECO:0000256" key="1">
    <source>
        <dbReference type="ARBA" id="ARBA00022723"/>
    </source>
</evidence>
<dbReference type="EMBL" id="VJMJ01000065">
    <property type="protein sequence ID" value="KAF0739290.1"/>
    <property type="molecule type" value="Genomic_DNA"/>
</dbReference>
<keyword evidence="1 6" id="KW-0479">Metal-binding</keyword>
<dbReference type="GO" id="GO:0089701">
    <property type="term" value="C:U2AF complex"/>
    <property type="evidence" value="ECO:0007669"/>
    <property type="project" value="InterPro"/>
</dbReference>
<evidence type="ECO:0000256" key="2">
    <source>
        <dbReference type="ARBA" id="ARBA00022737"/>
    </source>
</evidence>
<dbReference type="SUPFAM" id="SSF54928">
    <property type="entry name" value="RNA-binding domain, RBD"/>
    <property type="match status" value="1"/>
</dbReference>
<accession>A0A6G0XGC7</accession>
<evidence type="ECO:0000256" key="7">
    <source>
        <dbReference type="SAM" id="MobiDB-lite"/>
    </source>
</evidence>
<feature type="domain" description="C3H1-type" evidence="9">
    <location>
        <begin position="268"/>
        <end position="295"/>
    </location>
</feature>
<feature type="region of interest" description="Disordered" evidence="7">
    <location>
        <begin position="301"/>
        <end position="360"/>
    </location>
</feature>
<keyword evidence="5" id="KW-0694">RNA-binding</keyword>
<reference evidence="10 11" key="1">
    <citation type="submission" date="2019-07" db="EMBL/GenBank/DDBJ databases">
        <title>Genomics analysis of Aphanomyces spp. identifies a new class of oomycete effector associated with host adaptation.</title>
        <authorList>
            <person name="Gaulin E."/>
        </authorList>
    </citation>
    <scope>NUCLEOTIDE SEQUENCE [LARGE SCALE GENOMIC DNA]</scope>
    <source>
        <strain evidence="10 11">ATCC 201684</strain>
    </source>
</reference>
<evidence type="ECO:0000259" key="9">
    <source>
        <dbReference type="PROSITE" id="PS50103"/>
    </source>
</evidence>
<name>A0A6G0XGC7_9STRA</name>
<evidence type="ECO:0000256" key="4">
    <source>
        <dbReference type="ARBA" id="ARBA00022833"/>
    </source>
</evidence>
<gene>
    <name evidence="10" type="ORF">Ae201684_005066</name>
</gene>
<dbReference type="PANTHER" id="PTHR12620">
    <property type="entry name" value="U2 SNRNP AUXILIARY FACTOR, SMALL SUBUNIT"/>
    <property type="match status" value="1"/>
</dbReference>
<feature type="compositionally biased region" description="Basic and acidic residues" evidence="7">
    <location>
        <begin position="333"/>
        <end position="360"/>
    </location>
</feature>
<dbReference type="PROSITE" id="PS50103">
    <property type="entry name" value="ZF_C3H1"/>
    <property type="match status" value="2"/>
</dbReference>
<protein>
    <recommendedName>
        <fullName evidence="12">C3H1-type domain-containing protein</fullName>
    </recommendedName>
</protein>
<evidence type="ECO:0008006" key="12">
    <source>
        <dbReference type="Google" id="ProtNLM"/>
    </source>
</evidence>
<dbReference type="InterPro" id="IPR009145">
    <property type="entry name" value="U2AF_small"/>
</dbReference>
<evidence type="ECO:0000259" key="8">
    <source>
        <dbReference type="PROSITE" id="PS50102"/>
    </source>
</evidence>
<dbReference type="PRINTS" id="PR01848">
    <property type="entry name" value="U2AUXFACTOR"/>
</dbReference>
<proteinExistence type="predicted"/>
<feature type="region of interest" description="Disordered" evidence="7">
    <location>
        <begin position="23"/>
        <end position="51"/>
    </location>
</feature>
<keyword evidence="2" id="KW-0677">Repeat</keyword>
<dbReference type="InterPro" id="IPR012677">
    <property type="entry name" value="Nucleotide-bd_a/b_plait_sf"/>
</dbReference>
<feature type="compositionally biased region" description="Basic residues" evidence="7">
    <location>
        <begin position="323"/>
        <end position="332"/>
    </location>
</feature>
<feature type="zinc finger region" description="C3H1-type" evidence="6">
    <location>
        <begin position="132"/>
        <end position="160"/>
    </location>
</feature>
<dbReference type="InterPro" id="IPR000571">
    <property type="entry name" value="Znf_CCCH"/>
</dbReference>
<feature type="compositionally biased region" description="Basic and acidic residues" evidence="7">
    <location>
        <begin position="26"/>
        <end position="43"/>
    </location>
</feature>
<dbReference type="GO" id="GO:0000398">
    <property type="term" value="P:mRNA splicing, via spliceosome"/>
    <property type="evidence" value="ECO:0007669"/>
    <property type="project" value="InterPro"/>
</dbReference>
<dbReference type="Gene3D" id="3.30.70.330">
    <property type="match status" value="1"/>
</dbReference>
<feature type="zinc finger region" description="C3H1-type" evidence="6">
    <location>
        <begin position="268"/>
        <end position="295"/>
    </location>
</feature>
<evidence type="ECO:0000256" key="6">
    <source>
        <dbReference type="PROSITE-ProRule" id="PRU00723"/>
    </source>
</evidence>
<sequence>MGKRRTFAKNQAKRRQRRLYAQLQSELERGTQPTHEELEREAMEAEETSQRIHQQWVEANAKSDAIFAKKKRILEERRRLMEDIKQEMEQEALEKELQEREEREAKERSIAAWREMEDKQWRETMQNMTDEQKEKLLCHFFTRTGVCRFGDQCSRIHAPSAKPGRFLLLPSMHTIGVRSHADGDDYLELGENEMQEAYKGFYFDALKELLKFGNVVQLTTCRNTASHLRGNVYVEFQTAQQVSDAFVGLQGRWYAGKQLNPMIPPMTSWSQAICGLYLRRRCVRGSDCNFLHPFANPVEADPPLLHYRSPDRHSTDRWSASPRRNRHSKRRDRSRERSRDRSRERKTRYTSDRDRKSRRS</sequence>
<dbReference type="VEuPathDB" id="FungiDB:AeMF1_017323"/>
<dbReference type="AlphaFoldDB" id="A0A6G0XGC7"/>
<feature type="domain" description="RRM" evidence="8">
    <location>
        <begin position="173"/>
        <end position="259"/>
    </location>
</feature>
<comment type="caution">
    <text evidence="10">The sequence shown here is derived from an EMBL/GenBank/DDBJ whole genome shotgun (WGS) entry which is preliminary data.</text>
</comment>
<keyword evidence="11" id="KW-1185">Reference proteome</keyword>
<evidence type="ECO:0000256" key="3">
    <source>
        <dbReference type="ARBA" id="ARBA00022771"/>
    </source>
</evidence>
<dbReference type="InterPro" id="IPR035979">
    <property type="entry name" value="RBD_domain_sf"/>
</dbReference>
<dbReference type="GO" id="GO:0008270">
    <property type="term" value="F:zinc ion binding"/>
    <property type="evidence" value="ECO:0007669"/>
    <property type="project" value="UniProtKB-KW"/>
</dbReference>
<dbReference type="Pfam" id="PF00642">
    <property type="entry name" value="zf-CCCH"/>
    <property type="match status" value="1"/>
</dbReference>
<dbReference type="GO" id="GO:0003723">
    <property type="term" value="F:RNA binding"/>
    <property type="evidence" value="ECO:0007669"/>
    <property type="project" value="UniProtKB-UniRule"/>
</dbReference>
<feature type="domain" description="C3H1-type" evidence="9">
    <location>
        <begin position="132"/>
        <end position="160"/>
    </location>
</feature>
<keyword evidence="4 6" id="KW-0862">Zinc</keyword>
<dbReference type="PROSITE" id="PS50102">
    <property type="entry name" value="RRM"/>
    <property type="match status" value="1"/>
</dbReference>